<sequence>MAYSVPASDILTAINIARTQVRENVSRGVEFLRERERVLLSYLQCLEEAYIEDRARRDFELQELLISREQNLEILKCNKHENTLKYILQDLDDRITELDVNNEQLHLEWDCKLESRIHSAGRFVLNGGRTMSYHYKSKRTPVQVFGRHNQDRSQVMEQEFLYPNAIAIDPLTNFIYVCDTGRNRIQVFDRTSQFLFKFSELMSTPFGICIHANRVYVTQMMSNIITVYGVGGKLIASTEKGEGNNFQLSSPKGITVCKITGYIYVCDYTNKRIIILNQELCYQSSIQCDSFPDDIKLTELEIFLLECADPCISIYKRHGIHSHQLVGRVIPYGMGKLVLESFNFFLDHEENILITDTKSHNVLVFSRRGSLIHTFGTFGQAAGEFICPKGICVDSEGRILVASQNPNYCIQFF</sequence>
<dbReference type="InterPro" id="IPR011042">
    <property type="entry name" value="6-blade_b-propeller_TolB-like"/>
</dbReference>
<protein>
    <submittedName>
        <fullName evidence="3">PEP-CTERM domain protein</fullName>
    </submittedName>
</protein>
<name>A0AAV7JCY4_9METZ</name>
<evidence type="ECO:0000313" key="4">
    <source>
        <dbReference type="Proteomes" id="UP001165289"/>
    </source>
</evidence>
<gene>
    <name evidence="3" type="ORF">LOD99_12758</name>
</gene>
<comment type="caution">
    <text evidence="3">The sequence shown here is derived from an EMBL/GenBank/DDBJ whole genome shotgun (WGS) entry which is preliminary data.</text>
</comment>
<dbReference type="PANTHER" id="PTHR24104">
    <property type="entry name" value="E3 UBIQUITIN-PROTEIN LIGASE NHLRC1-RELATED"/>
    <property type="match status" value="1"/>
</dbReference>
<dbReference type="EMBL" id="JAKMXF010000354">
    <property type="protein sequence ID" value="KAI6646637.1"/>
    <property type="molecule type" value="Genomic_DNA"/>
</dbReference>
<dbReference type="PROSITE" id="PS51125">
    <property type="entry name" value="NHL"/>
    <property type="match status" value="3"/>
</dbReference>
<dbReference type="GO" id="GO:0000209">
    <property type="term" value="P:protein polyubiquitination"/>
    <property type="evidence" value="ECO:0007669"/>
    <property type="project" value="TreeGrafter"/>
</dbReference>
<feature type="repeat" description="NHL" evidence="2">
    <location>
        <begin position="247"/>
        <end position="279"/>
    </location>
</feature>
<evidence type="ECO:0000256" key="1">
    <source>
        <dbReference type="ARBA" id="ARBA00022737"/>
    </source>
</evidence>
<keyword evidence="4" id="KW-1185">Reference proteome</keyword>
<dbReference type="SUPFAM" id="SSF63829">
    <property type="entry name" value="Calcium-dependent phosphotriesterase"/>
    <property type="match status" value="1"/>
</dbReference>
<dbReference type="SUPFAM" id="SSF63825">
    <property type="entry name" value="YWTD domain"/>
    <property type="match status" value="1"/>
</dbReference>
<dbReference type="InterPro" id="IPR001258">
    <property type="entry name" value="NHL_repeat"/>
</dbReference>
<keyword evidence="1" id="KW-0677">Repeat</keyword>
<dbReference type="Proteomes" id="UP001165289">
    <property type="component" value="Unassembled WGS sequence"/>
</dbReference>
<dbReference type="GO" id="GO:0061630">
    <property type="term" value="F:ubiquitin protein ligase activity"/>
    <property type="evidence" value="ECO:0007669"/>
    <property type="project" value="TreeGrafter"/>
</dbReference>
<dbReference type="AlphaFoldDB" id="A0AAV7JCY4"/>
<evidence type="ECO:0000256" key="2">
    <source>
        <dbReference type="PROSITE-ProRule" id="PRU00504"/>
    </source>
</evidence>
<dbReference type="Gene3D" id="2.120.10.30">
    <property type="entry name" value="TolB, C-terminal domain"/>
    <property type="match status" value="2"/>
</dbReference>
<dbReference type="GO" id="GO:0043161">
    <property type="term" value="P:proteasome-mediated ubiquitin-dependent protein catabolic process"/>
    <property type="evidence" value="ECO:0007669"/>
    <property type="project" value="TreeGrafter"/>
</dbReference>
<dbReference type="Pfam" id="PF17170">
    <property type="entry name" value="DUF5128"/>
    <property type="match status" value="1"/>
</dbReference>
<proteinExistence type="predicted"/>
<dbReference type="Pfam" id="PF01436">
    <property type="entry name" value="NHL"/>
    <property type="match status" value="1"/>
</dbReference>
<dbReference type="InterPro" id="IPR050952">
    <property type="entry name" value="TRIM-NHL_E3_ligases"/>
</dbReference>
<dbReference type="PANTHER" id="PTHR24104:SF48">
    <property type="entry name" value="PROTEIN WECH"/>
    <property type="match status" value="1"/>
</dbReference>
<feature type="repeat" description="NHL" evidence="2">
    <location>
        <begin position="372"/>
        <end position="413"/>
    </location>
</feature>
<organism evidence="3 4">
    <name type="scientific">Oopsacas minuta</name>
    <dbReference type="NCBI Taxonomy" id="111878"/>
    <lineage>
        <taxon>Eukaryota</taxon>
        <taxon>Metazoa</taxon>
        <taxon>Porifera</taxon>
        <taxon>Hexactinellida</taxon>
        <taxon>Hexasterophora</taxon>
        <taxon>Lyssacinosida</taxon>
        <taxon>Leucopsacidae</taxon>
        <taxon>Oopsacas</taxon>
    </lineage>
</organism>
<reference evidence="3 4" key="1">
    <citation type="journal article" date="2023" name="BMC Biol.">
        <title>The compact genome of the sponge Oopsacas minuta (Hexactinellida) is lacking key metazoan core genes.</title>
        <authorList>
            <person name="Santini S."/>
            <person name="Schenkelaars Q."/>
            <person name="Jourda C."/>
            <person name="Duchesne M."/>
            <person name="Belahbib H."/>
            <person name="Rocher C."/>
            <person name="Selva M."/>
            <person name="Riesgo A."/>
            <person name="Vervoort M."/>
            <person name="Leys S.P."/>
            <person name="Kodjabachian L."/>
            <person name="Le Bivic A."/>
            <person name="Borchiellini C."/>
            <person name="Claverie J.M."/>
            <person name="Renard E."/>
        </authorList>
    </citation>
    <scope>NUCLEOTIDE SEQUENCE [LARGE SCALE GENOMIC DNA]</scope>
    <source>
        <strain evidence="3">SPO-2</strain>
    </source>
</reference>
<dbReference type="CDD" id="cd05819">
    <property type="entry name" value="NHL"/>
    <property type="match status" value="1"/>
</dbReference>
<evidence type="ECO:0000313" key="3">
    <source>
        <dbReference type="EMBL" id="KAI6646637.1"/>
    </source>
</evidence>
<feature type="repeat" description="NHL" evidence="2">
    <location>
        <begin position="159"/>
        <end position="191"/>
    </location>
</feature>
<accession>A0AAV7JCY4</accession>